<keyword evidence="1" id="KW-0862">Zinc</keyword>
<reference evidence="6 7" key="1">
    <citation type="submission" date="2018-10" db="EMBL/GenBank/DDBJ databases">
        <title>A high-quality apple genome assembly.</title>
        <authorList>
            <person name="Hu J."/>
        </authorList>
    </citation>
    <scope>NUCLEOTIDE SEQUENCE [LARGE SCALE GENOMIC DNA]</scope>
    <source>
        <strain evidence="7">cv. HFTH1</strain>
        <tissue evidence="6">Young leaf</tissue>
    </source>
</reference>
<keyword evidence="1" id="KW-0479">Metal-binding</keyword>
<dbReference type="InterPro" id="IPR036875">
    <property type="entry name" value="Znf_CCHC_sf"/>
</dbReference>
<feature type="domain" description="CCHC-type" evidence="5">
    <location>
        <begin position="234"/>
        <end position="249"/>
    </location>
</feature>
<dbReference type="SUPFAM" id="SSF57756">
    <property type="entry name" value="Retrovirus zinc finger-like domains"/>
    <property type="match status" value="1"/>
</dbReference>
<sequence length="674" mass="75283">MSLHIGNLSAHTRGDDLKHVFWRFGRCNLRLKDRYGFVEYDFVQDAKKALRALQGRKICGEHLTLTWSRKQPKPFHGNPRGVSSYELQHEGRMNENDWQDYELDNEQPDSDGRRFNSVNMRDDDRGDHRGDIQDYNGDRHDFREGLPDDIGRAVPKLVDTGRWGEQVHDPSNANGVEFDRYEPHQDHDRKYEDENCRMAYSGGGFAPRSSQENVRIKRMNCTTLNHSSDMRSTCFSCGASGHKIRNCPRKYSSGRKLTRFDNRQDDAAYERSRGEAELERMGSRSVGEMQLTEGTASRHMNGGMASGSGKHKMVTDNVSSPTGNENNITELKDHEGKKRSRREGESPKGHGGKKARRSVSSSPHSRYAASRLRSCSTSQSSKSVTRSGSQSRSNSASRGEHHSVSYDSRLLSTSKSSKSRSRSSSSISLAVSLSPSPFSSNKAHTNIKASAGTPKSKEIQVKQRQPVEGDACIEKTDDENTMDAIKSSHAVSSFEAEVDTKNDHPLQMNGDGENHTMSRSIHEVTNPGTPLPEIGSHTTGSLSPEGLSDVQDPQNSNALMIGHVPSQSKEPASETPIYRTTGRSTSISSDELCTVLKHYGLELPEESERHLPMEGYFGSARLWPWEVINYRRVKKGLISVENYARRVAQNQEFGIVDKYIRSSSGWGEIGVDNP</sequence>
<evidence type="ECO:0000256" key="1">
    <source>
        <dbReference type="PROSITE-ProRule" id="PRU00047"/>
    </source>
</evidence>
<comment type="caution">
    <text evidence="6">The sequence shown here is derived from an EMBL/GenBank/DDBJ whole genome shotgun (WGS) entry which is preliminary data.</text>
</comment>
<protein>
    <submittedName>
        <fullName evidence="6">Uncharacterized protein</fullName>
    </submittedName>
</protein>
<dbReference type="SUPFAM" id="SSF54928">
    <property type="entry name" value="RNA-binding domain, RBD"/>
    <property type="match status" value="1"/>
</dbReference>
<accession>A0A498IHC5</accession>
<dbReference type="PANTHER" id="PTHR48038">
    <property type="entry name" value="RIBONUCLEOPROTEIN RB97D"/>
    <property type="match status" value="1"/>
</dbReference>
<dbReference type="SMART" id="SM00360">
    <property type="entry name" value="RRM"/>
    <property type="match status" value="1"/>
</dbReference>
<dbReference type="Pfam" id="PF00076">
    <property type="entry name" value="RRM_1"/>
    <property type="match status" value="1"/>
</dbReference>
<feature type="region of interest" description="Disordered" evidence="3">
    <location>
        <begin position="102"/>
        <end position="148"/>
    </location>
</feature>
<dbReference type="EMBL" id="RDQH01000338">
    <property type="protein sequence ID" value="RXH81432.1"/>
    <property type="molecule type" value="Genomic_DNA"/>
</dbReference>
<evidence type="ECO:0000256" key="2">
    <source>
        <dbReference type="PROSITE-ProRule" id="PRU00176"/>
    </source>
</evidence>
<feature type="region of interest" description="Disordered" evidence="3">
    <location>
        <begin position="262"/>
        <end position="467"/>
    </location>
</feature>
<feature type="compositionally biased region" description="Basic and acidic residues" evidence="3">
    <location>
        <begin position="110"/>
        <end position="148"/>
    </location>
</feature>
<dbReference type="SMART" id="SM00343">
    <property type="entry name" value="ZnF_C2HC"/>
    <property type="match status" value="1"/>
</dbReference>
<keyword evidence="7" id="KW-1185">Reference proteome</keyword>
<feature type="domain" description="RRM" evidence="4">
    <location>
        <begin position="1"/>
        <end position="70"/>
    </location>
</feature>
<dbReference type="STRING" id="3750.A0A498IHC5"/>
<keyword evidence="2" id="KW-0694">RNA-binding</keyword>
<gene>
    <name evidence="6" type="ORF">DVH24_034853</name>
</gene>
<dbReference type="Gene3D" id="3.30.70.330">
    <property type="match status" value="1"/>
</dbReference>
<dbReference type="InterPro" id="IPR001878">
    <property type="entry name" value="Znf_CCHC"/>
</dbReference>
<evidence type="ECO:0000259" key="5">
    <source>
        <dbReference type="PROSITE" id="PS50158"/>
    </source>
</evidence>
<dbReference type="AlphaFoldDB" id="A0A498IHC5"/>
<feature type="compositionally biased region" description="Polar residues" evidence="3">
    <location>
        <begin position="316"/>
        <end position="329"/>
    </location>
</feature>
<dbReference type="PANTHER" id="PTHR48038:SF2">
    <property type="entry name" value="OS02G0536400 PROTEIN"/>
    <property type="match status" value="1"/>
</dbReference>
<dbReference type="PROSITE" id="PS50158">
    <property type="entry name" value="ZF_CCHC"/>
    <property type="match status" value="1"/>
</dbReference>
<dbReference type="GO" id="GO:0008270">
    <property type="term" value="F:zinc ion binding"/>
    <property type="evidence" value="ECO:0007669"/>
    <property type="project" value="UniProtKB-KW"/>
</dbReference>
<dbReference type="Gene3D" id="4.10.60.10">
    <property type="entry name" value="Zinc finger, CCHC-type"/>
    <property type="match status" value="1"/>
</dbReference>
<dbReference type="InterPro" id="IPR000504">
    <property type="entry name" value="RRM_dom"/>
</dbReference>
<evidence type="ECO:0000313" key="6">
    <source>
        <dbReference type="EMBL" id="RXH81432.1"/>
    </source>
</evidence>
<dbReference type="InterPro" id="IPR035979">
    <property type="entry name" value="RBD_domain_sf"/>
</dbReference>
<feature type="compositionally biased region" description="Low complexity" evidence="3">
    <location>
        <begin position="370"/>
        <end position="397"/>
    </location>
</feature>
<evidence type="ECO:0000256" key="3">
    <source>
        <dbReference type="SAM" id="MobiDB-lite"/>
    </source>
</evidence>
<feature type="compositionally biased region" description="Polar residues" evidence="3">
    <location>
        <begin position="437"/>
        <end position="448"/>
    </location>
</feature>
<feature type="compositionally biased region" description="Low complexity" evidence="3">
    <location>
        <begin position="405"/>
        <end position="436"/>
    </location>
</feature>
<feature type="region of interest" description="Disordered" evidence="3">
    <location>
        <begin position="562"/>
        <end position="582"/>
    </location>
</feature>
<dbReference type="Proteomes" id="UP000290289">
    <property type="component" value="Chromosome 12"/>
</dbReference>
<feature type="compositionally biased region" description="Basic and acidic residues" evidence="3">
    <location>
        <begin position="455"/>
        <end position="467"/>
    </location>
</feature>
<organism evidence="6 7">
    <name type="scientific">Malus domestica</name>
    <name type="common">Apple</name>
    <name type="synonym">Pyrus malus</name>
    <dbReference type="NCBI Taxonomy" id="3750"/>
    <lineage>
        <taxon>Eukaryota</taxon>
        <taxon>Viridiplantae</taxon>
        <taxon>Streptophyta</taxon>
        <taxon>Embryophyta</taxon>
        <taxon>Tracheophyta</taxon>
        <taxon>Spermatophyta</taxon>
        <taxon>Magnoliopsida</taxon>
        <taxon>eudicotyledons</taxon>
        <taxon>Gunneridae</taxon>
        <taxon>Pentapetalae</taxon>
        <taxon>rosids</taxon>
        <taxon>fabids</taxon>
        <taxon>Rosales</taxon>
        <taxon>Rosaceae</taxon>
        <taxon>Amygdaloideae</taxon>
        <taxon>Maleae</taxon>
        <taxon>Malus</taxon>
    </lineage>
</organism>
<keyword evidence="1" id="KW-0863">Zinc-finger</keyword>
<evidence type="ECO:0000313" key="7">
    <source>
        <dbReference type="Proteomes" id="UP000290289"/>
    </source>
</evidence>
<name>A0A498IHC5_MALDO</name>
<feature type="compositionally biased region" description="Basic and acidic residues" evidence="3">
    <location>
        <begin position="330"/>
        <end position="348"/>
    </location>
</feature>
<dbReference type="InterPro" id="IPR012677">
    <property type="entry name" value="Nucleotide-bd_a/b_plait_sf"/>
</dbReference>
<dbReference type="PROSITE" id="PS50102">
    <property type="entry name" value="RRM"/>
    <property type="match status" value="1"/>
</dbReference>
<proteinExistence type="predicted"/>
<feature type="compositionally biased region" description="Basic and acidic residues" evidence="3">
    <location>
        <begin position="262"/>
        <end position="282"/>
    </location>
</feature>
<dbReference type="GO" id="GO:0003723">
    <property type="term" value="F:RNA binding"/>
    <property type="evidence" value="ECO:0007669"/>
    <property type="project" value="UniProtKB-UniRule"/>
</dbReference>
<evidence type="ECO:0000259" key="4">
    <source>
        <dbReference type="PROSITE" id="PS50102"/>
    </source>
</evidence>